<protein>
    <submittedName>
        <fullName evidence="1">Uncharacterized protein</fullName>
    </submittedName>
</protein>
<keyword evidence="2" id="KW-1185">Reference proteome</keyword>
<dbReference type="Proteomes" id="UP000037460">
    <property type="component" value="Unassembled WGS sequence"/>
</dbReference>
<dbReference type="AlphaFoldDB" id="A0A0M0JQ13"/>
<sequence>MSTYWNSEAAKQGPAYSFVLEQANRRSIEKAIIEFCDKQGDKGELLVDMVILNSAELYKPHGSALGSVSMAVAKATNANVLVAKHHLML</sequence>
<dbReference type="EMBL" id="JWZX01002529">
    <property type="protein sequence ID" value="KOO28681.1"/>
    <property type="molecule type" value="Genomic_DNA"/>
</dbReference>
<gene>
    <name evidence="1" type="ORF">Ctob_007431</name>
</gene>
<comment type="caution">
    <text evidence="1">The sequence shown here is derived from an EMBL/GenBank/DDBJ whole genome shotgun (WGS) entry which is preliminary data.</text>
</comment>
<evidence type="ECO:0000313" key="2">
    <source>
        <dbReference type="Proteomes" id="UP000037460"/>
    </source>
</evidence>
<accession>A0A0M0JQ13</accession>
<name>A0A0M0JQ13_9EUKA</name>
<proteinExistence type="predicted"/>
<organism evidence="1 2">
    <name type="scientific">Chrysochromulina tobinii</name>
    <dbReference type="NCBI Taxonomy" id="1460289"/>
    <lineage>
        <taxon>Eukaryota</taxon>
        <taxon>Haptista</taxon>
        <taxon>Haptophyta</taxon>
        <taxon>Prymnesiophyceae</taxon>
        <taxon>Prymnesiales</taxon>
        <taxon>Chrysochromulinaceae</taxon>
        <taxon>Chrysochromulina</taxon>
    </lineage>
</organism>
<evidence type="ECO:0000313" key="1">
    <source>
        <dbReference type="EMBL" id="KOO28681.1"/>
    </source>
</evidence>
<reference evidence="2" key="1">
    <citation type="journal article" date="2015" name="PLoS Genet.">
        <title>Genome Sequence and Transcriptome Analyses of Chrysochromulina tobin: Metabolic Tools for Enhanced Algal Fitness in the Prominent Order Prymnesiales (Haptophyceae).</title>
        <authorList>
            <person name="Hovde B.T."/>
            <person name="Deodato C.R."/>
            <person name="Hunsperger H.M."/>
            <person name="Ryken S.A."/>
            <person name="Yost W."/>
            <person name="Jha R.K."/>
            <person name="Patterson J."/>
            <person name="Monnat R.J. Jr."/>
            <person name="Barlow S.B."/>
            <person name="Starkenburg S.R."/>
            <person name="Cattolico R.A."/>
        </authorList>
    </citation>
    <scope>NUCLEOTIDE SEQUENCE</scope>
    <source>
        <strain evidence="2">CCMP291</strain>
    </source>
</reference>